<dbReference type="SUPFAM" id="SSF51261">
    <property type="entry name" value="Duplicated hybrid motif"/>
    <property type="match status" value="1"/>
</dbReference>
<dbReference type="AlphaFoldDB" id="A0A7Y0ABN2"/>
<dbReference type="PANTHER" id="PTHR21666:SF268">
    <property type="entry name" value="PEPTIDASE M23 DOMAIN-CONTAINING PROTEIN"/>
    <property type="match status" value="1"/>
</dbReference>
<dbReference type="PANTHER" id="PTHR21666">
    <property type="entry name" value="PEPTIDASE-RELATED"/>
    <property type="match status" value="1"/>
</dbReference>
<protein>
    <submittedName>
        <fullName evidence="2">M23 family metallopeptidase</fullName>
    </submittedName>
</protein>
<comment type="caution">
    <text evidence="2">The sequence shown here is derived from an EMBL/GenBank/DDBJ whole genome shotgun (WGS) entry which is preliminary data.</text>
</comment>
<proteinExistence type="predicted"/>
<dbReference type="Proteomes" id="UP000559626">
    <property type="component" value="Unassembled WGS sequence"/>
</dbReference>
<name>A0A7Y0ABN2_9BACT</name>
<evidence type="ECO:0000313" key="2">
    <source>
        <dbReference type="EMBL" id="NML64202.1"/>
    </source>
</evidence>
<reference evidence="2 3" key="1">
    <citation type="submission" date="2020-04" db="EMBL/GenBank/DDBJ databases">
        <title>Hymenobacter polaris sp. nov., isolated from Arctic soil.</title>
        <authorList>
            <person name="Dahal R.H."/>
        </authorList>
    </citation>
    <scope>NUCLEOTIDE SEQUENCE [LARGE SCALE GENOMIC DNA]</scope>
    <source>
        <strain evidence="2 3">RP-2-7</strain>
    </source>
</reference>
<dbReference type="GO" id="GO:0004222">
    <property type="term" value="F:metalloendopeptidase activity"/>
    <property type="evidence" value="ECO:0007669"/>
    <property type="project" value="TreeGrafter"/>
</dbReference>
<dbReference type="Gene3D" id="2.70.70.10">
    <property type="entry name" value="Glucose Permease (Domain IIA)"/>
    <property type="match status" value="1"/>
</dbReference>
<organism evidence="2 3">
    <name type="scientific">Hymenobacter polaris</name>
    <dbReference type="NCBI Taxonomy" id="2682546"/>
    <lineage>
        <taxon>Bacteria</taxon>
        <taxon>Pseudomonadati</taxon>
        <taxon>Bacteroidota</taxon>
        <taxon>Cytophagia</taxon>
        <taxon>Cytophagales</taxon>
        <taxon>Hymenobacteraceae</taxon>
        <taxon>Hymenobacter</taxon>
    </lineage>
</organism>
<dbReference type="CDD" id="cd12797">
    <property type="entry name" value="M23_peptidase"/>
    <property type="match status" value="1"/>
</dbReference>
<sequence length="497" mass="52884">MPANQRSTTWRAAQLGERPSHQVALGVSAVGNGAETSGEAGPELARGGQRWAAMHYSLLPAGRAGRRAGSGIVLLLLALLAACSKPQTLGGLFQKTTPHEDYARALGRAGLQEAALGRQWQQAARQALHDSLVVTLPVLETGYFRPEQPTAASYRYAVRAGELVHVRLTLAPGPALAPRVFVDAFALGPGRAPELLKWTATDTTAAGTYDYSYPVADDGQHLLRVQPELLTAGRYTLRLWRGPGLGLFPVKGRTDQAIGSFWGNERDGGARRHEGVDIFAPRGTPAVAATDGYVTRTGESKLGGLVVWLADAHSGQHLYYAHLSKQLVQPGQQVRAGDTLGLVGNTGNARTTAPHLHFGIYRSGRGAIDPWPFLHRADPVPAALAGPDRRGEWVRPLRHRTNLPPAMPLLVLGQQAGRVRIETPEGQRRYLPAAAVAAAEPLRRLQLPAALEIQTGPRANAPALAAWPAGTTVAVLGQAGGYALLRGPSAEAAWARL</sequence>
<dbReference type="InterPro" id="IPR016047">
    <property type="entry name" value="M23ase_b-sheet_dom"/>
</dbReference>
<dbReference type="RefSeq" id="WP_169529516.1">
    <property type="nucleotide sequence ID" value="NZ_JABBGH010000001.1"/>
</dbReference>
<dbReference type="Pfam" id="PF01551">
    <property type="entry name" value="Peptidase_M23"/>
    <property type="match status" value="1"/>
</dbReference>
<gene>
    <name evidence="2" type="ORF">HHL22_03190</name>
</gene>
<feature type="domain" description="M23ase beta-sheet core" evidence="1">
    <location>
        <begin position="272"/>
        <end position="370"/>
    </location>
</feature>
<keyword evidence="3" id="KW-1185">Reference proteome</keyword>
<accession>A0A7Y0ABN2</accession>
<evidence type="ECO:0000259" key="1">
    <source>
        <dbReference type="Pfam" id="PF01551"/>
    </source>
</evidence>
<dbReference type="InterPro" id="IPR011055">
    <property type="entry name" value="Dup_hybrid_motif"/>
</dbReference>
<dbReference type="InterPro" id="IPR050570">
    <property type="entry name" value="Cell_wall_metabolism_enzyme"/>
</dbReference>
<evidence type="ECO:0000313" key="3">
    <source>
        <dbReference type="Proteomes" id="UP000559626"/>
    </source>
</evidence>
<dbReference type="EMBL" id="JABBGH010000001">
    <property type="protein sequence ID" value="NML64202.1"/>
    <property type="molecule type" value="Genomic_DNA"/>
</dbReference>